<proteinExistence type="inferred from homology"/>
<keyword evidence="3 4" id="KW-0732">Signal</keyword>
<evidence type="ECO:0000259" key="5">
    <source>
        <dbReference type="Pfam" id="PF13407"/>
    </source>
</evidence>
<dbReference type="Pfam" id="PF13407">
    <property type="entry name" value="Peripla_BP_4"/>
    <property type="match status" value="1"/>
</dbReference>
<dbReference type="CDD" id="cd01536">
    <property type="entry name" value="PBP1_ABC_sugar_binding-like"/>
    <property type="match status" value="1"/>
</dbReference>
<feature type="signal peptide" evidence="4">
    <location>
        <begin position="1"/>
        <end position="33"/>
    </location>
</feature>
<evidence type="ECO:0000313" key="6">
    <source>
        <dbReference type="EMBL" id="UOE26225.1"/>
    </source>
</evidence>
<organism evidence="6 7">
    <name type="scientific">Agromyces soli</name>
    <dbReference type="NCBI Taxonomy" id="659012"/>
    <lineage>
        <taxon>Bacteria</taxon>
        <taxon>Bacillati</taxon>
        <taxon>Actinomycetota</taxon>
        <taxon>Actinomycetes</taxon>
        <taxon>Micrococcales</taxon>
        <taxon>Microbacteriaceae</taxon>
        <taxon>Agromyces</taxon>
    </lineage>
</organism>
<feature type="domain" description="Periplasmic binding protein" evidence="5">
    <location>
        <begin position="85"/>
        <end position="340"/>
    </location>
</feature>
<dbReference type="RefSeq" id="WP_243569057.1">
    <property type="nucleotide sequence ID" value="NZ_BAAARD010000005.1"/>
</dbReference>
<dbReference type="PANTHER" id="PTHR46847:SF1">
    <property type="entry name" value="D-ALLOSE-BINDING PERIPLASMIC PROTEIN-RELATED"/>
    <property type="match status" value="1"/>
</dbReference>
<comment type="similarity">
    <text evidence="2">Belongs to the bacterial solute-binding protein 2 family.</text>
</comment>
<dbReference type="Proteomes" id="UP000831304">
    <property type="component" value="Chromosome"/>
</dbReference>
<dbReference type="PANTHER" id="PTHR46847">
    <property type="entry name" value="D-ALLOSE-BINDING PERIPLASMIC PROTEIN-RELATED"/>
    <property type="match status" value="1"/>
</dbReference>
<dbReference type="InterPro" id="IPR025997">
    <property type="entry name" value="SBP_2_dom"/>
</dbReference>
<name>A0ABY4AT83_9MICO</name>
<evidence type="ECO:0000313" key="7">
    <source>
        <dbReference type="Proteomes" id="UP000831304"/>
    </source>
</evidence>
<comment type="subcellular location">
    <subcellularLocation>
        <location evidence="1">Cell envelope</location>
    </subcellularLocation>
</comment>
<feature type="chain" id="PRO_5046249895" evidence="4">
    <location>
        <begin position="34"/>
        <end position="382"/>
    </location>
</feature>
<dbReference type="Gene3D" id="3.40.50.2300">
    <property type="match status" value="2"/>
</dbReference>
<evidence type="ECO:0000256" key="2">
    <source>
        <dbReference type="ARBA" id="ARBA00007639"/>
    </source>
</evidence>
<dbReference type="SUPFAM" id="SSF53822">
    <property type="entry name" value="Periplasmic binding protein-like I"/>
    <property type="match status" value="1"/>
</dbReference>
<accession>A0ABY4AT83</accession>
<sequence>MRHHRSFTATLAALGLATALVALTGCQASGAGAALADSKVDATEGKAAAAAFVEDSAKPAEFISPGDPIDISAFQGETIAAITLDNSLPFVRAVLDGMTEAGEAAGVKVTIYDAKGSTDTAAKQIDQALAAGSAAIVAFGINFNLLPTAIDGANAAGVPVIGALNVDVNAELEKGAAGEVSIDYFKSGKLVAAYAIANTEGAVHGAVQNLPSIETFTAMREGVEAGFTEYCSAECTLKVDDLMQSNFKTAAETLTGSQISSNPKLNWIFPAIDGIAQFTIPAVELSSRKDEIRLGSINAFEANLGYILDGRVQAVDVGNSNTWLGWAMMDRALRALAGEEPAMSEVPVKLFDAENLDGVDIASEAALYDNVDYRSEYAALWK</sequence>
<protein>
    <submittedName>
        <fullName evidence="6">Sugar ABC transporter substrate-binding protein</fullName>
    </submittedName>
</protein>
<evidence type="ECO:0000256" key="4">
    <source>
        <dbReference type="SAM" id="SignalP"/>
    </source>
</evidence>
<gene>
    <name evidence="6" type="ORF">MTP13_00135</name>
</gene>
<dbReference type="PROSITE" id="PS51257">
    <property type="entry name" value="PROKAR_LIPOPROTEIN"/>
    <property type="match status" value="1"/>
</dbReference>
<keyword evidence="7" id="KW-1185">Reference proteome</keyword>
<dbReference type="InterPro" id="IPR028082">
    <property type="entry name" value="Peripla_BP_I"/>
</dbReference>
<evidence type="ECO:0000256" key="3">
    <source>
        <dbReference type="ARBA" id="ARBA00022729"/>
    </source>
</evidence>
<dbReference type="EMBL" id="CP094533">
    <property type="protein sequence ID" value="UOE26225.1"/>
    <property type="molecule type" value="Genomic_DNA"/>
</dbReference>
<reference evidence="6 7" key="1">
    <citation type="submission" date="2022-03" db="EMBL/GenBank/DDBJ databases">
        <title>Agromyces sp. isolated from the gut of P. brevitarsis seulensis larvae.</title>
        <authorList>
            <person name="Won M."/>
            <person name="Kwon S.-W."/>
        </authorList>
    </citation>
    <scope>NUCLEOTIDE SEQUENCE [LARGE SCALE GENOMIC DNA]</scope>
    <source>
        <strain evidence="6 7">KACC 16215</strain>
    </source>
</reference>
<evidence type="ECO:0000256" key="1">
    <source>
        <dbReference type="ARBA" id="ARBA00004196"/>
    </source>
</evidence>